<evidence type="ECO:0000313" key="3">
    <source>
        <dbReference type="Proteomes" id="UP001162131"/>
    </source>
</evidence>
<proteinExistence type="predicted"/>
<keyword evidence="3" id="KW-1185">Reference proteome</keyword>
<keyword evidence="1" id="KW-1133">Transmembrane helix</keyword>
<keyword evidence="1" id="KW-0472">Membrane</keyword>
<comment type="caution">
    <text evidence="2">The sequence shown here is derived from an EMBL/GenBank/DDBJ whole genome shotgun (WGS) entry which is preliminary data.</text>
</comment>
<dbReference type="Proteomes" id="UP001162131">
    <property type="component" value="Unassembled WGS sequence"/>
</dbReference>
<accession>A0AAU9JUF6</accession>
<reference evidence="2" key="1">
    <citation type="submission" date="2021-09" db="EMBL/GenBank/DDBJ databases">
        <authorList>
            <consortium name="AG Swart"/>
            <person name="Singh M."/>
            <person name="Singh A."/>
            <person name="Seah K."/>
            <person name="Emmerich C."/>
        </authorList>
    </citation>
    <scope>NUCLEOTIDE SEQUENCE</scope>
    <source>
        <strain evidence="2">ATCC30299</strain>
    </source>
</reference>
<name>A0AAU9JUF6_9CILI</name>
<sequence>MNKFEKTYTPVRKMTPHENYRKNIGEFNKKVTKKAEHIDSKDSHSSELKEGVEIMKYTFGLLCLLLLLMVFYLFFNNLS</sequence>
<evidence type="ECO:0008006" key="4">
    <source>
        <dbReference type="Google" id="ProtNLM"/>
    </source>
</evidence>
<evidence type="ECO:0000313" key="2">
    <source>
        <dbReference type="EMBL" id="CAG9330873.1"/>
    </source>
</evidence>
<organism evidence="2 3">
    <name type="scientific">Blepharisma stoltei</name>
    <dbReference type="NCBI Taxonomy" id="1481888"/>
    <lineage>
        <taxon>Eukaryota</taxon>
        <taxon>Sar</taxon>
        <taxon>Alveolata</taxon>
        <taxon>Ciliophora</taxon>
        <taxon>Postciliodesmatophora</taxon>
        <taxon>Heterotrichea</taxon>
        <taxon>Heterotrichida</taxon>
        <taxon>Blepharismidae</taxon>
        <taxon>Blepharisma</taxon>
    </lineage>
</organism>
<feature type="transmembrane region" description="Helical" evidence="1">
    <location>
        <begin position="54"/>
        <end position="75"/>
    </location>
</feature>
<dbReference type="AlphaFoldDB" id="A0AAU9JUF6"/>
<protein>
    <recommendedName>
        <fullName evidence="4">Riboflavin synthase subunit beta</fullName>
    </recommendedName>
</protein>
<keyword evidence="1" id="KW-0812">Transmembrane</keyword>
<dbReference type="EMBL" id="CAJZBQ010000052">
    <property type="protein sequence ID" value="CAG9330873.1"/>
    <property type="molecule type" value="Genomic_DNA"/>
</dbReference>
<evidence type="ECO:0000256" key="1">
    <source>
        <dbReference type="SAM" id="Phobius"/>
    </source>
</evidence>
<gene>
    <name evidence="2" type="ORF">BSTOLATCC_MIC52283</name>
</gene>